<gene>
    <name evidence="1" type="ORF">LCGC14_2674150</name>
</gene>
<evidence type="ECO:0000313" key="1">
    <source>
        <dbReference type="EMBL" id="KKK95308.1"/>
    </source>
</evidence>
<organism evidence="1">
    <name type="scientific">marine sediment metagenome</name>
    <dbReference type="NCBI Taxonomy" id="412755"/>
    <lineage>
        <taxon>unclassified sequences</taxon>
        <taxon>metagenomes</taxon>
        <taxon>ecological metagenomes</taxon>
    </lineage>
</organism>
<sequence length="34" mass="3829">MEETTPAAQPQPPAENPFWTTLRQPRVVLILLAL</sequence>
<feature type="non-terminal residue" evidence="1">
    <location>
        <position position="34"/>
    </location>
</feature>
<comment type="caution">
    <text evidence="1">The sequence shown here is derived from an EMBL/GenBank/DDBJ whole genome shotgun (WGS) entry which is preliminary data.</text>
</comment>
<dbReference type="EMBL" id="LAZR01046969">
    <property type="protein sequence ID" value="KKK95308.1"/>
    <property type="molecule type" value="Genomic_DNA"/>
</dbReference>
<protein>
    <submittedName>
        <fullName evidence="1">Uncharacterized protein</fullName>
    </submittedName>
</protein>
<proteinExistence type="predicted"/>
<dbReference type="AlphaFoldDB" id="A0A0F8ZN71"/>
<accession>A0A0F8ZN71</accession>
<name>A0A0F8ZN71_9ZZZZ</name>
<reference evidence="1" key="1">
    <citation type="journal article" date="2015" name="Nature">
        <title>Complex archaea that bridge the gap between prokaryotes and eukaryotes.</title>
        <authorList>
            <person name="Spang A."/>
            <person name="Saw J.H."/>
            <person name="Jorgensen S.L."/>
            <person name="Zaremba-Niedzwiedzka K."/>
            <person name="Martijn J."/>
            <person name="Lind A.E."/>
            <person name="van Eijk R."/>
            <person name="Schleper C."/>
            <person name="Guy L."/>
            <person name="Ettema T.J."/>
        </authorList>
    </citation>
    <scope>NUCLEOTIDE SEQUENCE</scope>
</reference>